<dbReference type="InterPro" id="IPR048383">
    <property type="entry name" value="TPPII_Ig-like-1"/>
</dbReference>
<dbReference type="InterPro" id="IPR000209">
    <property type="entry name" value="Peptidase_S8/S53_dom"/>
</dbReference>
<comment type="caution">
    <text evidence="17">The sequence shown here is derived from an EMBL/GenBank/DDBJ whole genome shotgun (WGS) entry which is preliminary data.</text>
</comment>
<dbReference type="PROSITE" id="PS51892">
    <property type="entry name" value="SUBTILASE"/>
    <property type="match status" value="1"/>
</dbReference>
<dbReference type="Pfam" id="PF21223">
    <property type="entry name" value="TPPII_Ig-like-1"/>
    <property type="match status" value="1"/>
</dbReference>
<evidence type="ECO:0000256" key="12">
    <source>
        <dbReference type="SAM" id="MobiDB-lite"/>
    </source>
</evidence>
<dbReference type="InterPro" id="IPR022229">
    <property type="entry name" value="TPPII_Ig-like-2"/>
</dbReference>
<evidence type="ECO:0000259" key="14">
    <source>
        <dbReference type="Pfam" id="PF12580"/>
    </source>
</evidence>
<dbReference type="EC" id="3.4.21.62" evidence="10"/>
<evidence type="ECO:0000256" key="10">
    <source>
        <dbReference type="ARBA" id="ARBA00023619"/>
    </source>
</evidence>
<evidence type="ECO:0000256" key="2">
    <source>
        <dbReference type="ARBA" id="ARBA00011073"/>
    </source>
</evidence>
<dbReference type="InterPro" id="IPR036852">
    <property type="entry name" value="Peptidase_S8/S53_dom_sf"/>
</dbReference>
<dbReference type="Pfam" id="PF21316">
    <property type="entry name" value="TPPII_GBD"/>
    <property type="match status" value="1"/>
</dbReference>
<dbReference type="InterPro" id="IPR046940">
    <property type="entry name" value="TPPII_Ig-like_sf"/>
</dbReference>
<evidence type="ECO:0000256" key="8">
    <source>
        <dbReference type="ARBA" id="ARBA00022825"/>
    </source>
</evidence>
<evidence type="ECO:0000259" key="13">
    <source>
        <dbReference type="Pfam" id="PF00082"/>
    </source>
</evidence>
<evidence type="ECO:0000313" key="18">
    <source>
        <dbReference type="Proteomes" id="UP001054902"/>
    </source>
</evidence>
<keyword evidence="8 11" id="KW-0720">Serine protease</keyword>
<evidence type="ECO:0000313" key="17">
    <source>
        <dbReference type="EMBL" id="GFH60633.1"/>
    </source>
</evidence>
<name>A0AAD3HF25_9STRA</name>
<dbReference type="InterPro" id="IPR015500">
    <property type="entry name" value="Peptidase_S8_subtilisin-rel"/>
</dbReference>
<keyword evidence="7 11" id="KW-0378">Hydrolase</keyword>
<keyword evidence="18" id="KW-1185">Reference proteome</keyword>
<evidence type="ECO:0000256" key="1">
    <source>
        <dbReference type="ARBA" id="ARBA00001910"/>
    </source>
</evidence>
<feature type="region of interest" description="Disordered" evidence="12">
    <location>
        <begin position="1050"/>
        <end position="1071"/>
    </location>
</feature>
<dbReference type="InterPro" id="IPR046939">
    <property type="entry name" value="TPPII_C_sf"/>
</dbReference>
<evidence type="ECO:0000256" key="9">
    <source>
        <dbReference type="ARBA" id="ARBA00023529"/>
    </source>
</evidence>
<dbReference type="Gene3D" id="3.40.50.200">
    <property type="entry name" value="Peptidase S8/S53 domain"/>
    <property type="match status" value="2"/>
</dbReference>
<dbReference type="GO" id="GO:0005829">
    <property type="term" value="C:cytosol"/>
    <property type="evidence" value="ECO:0007669"/>
    <property type="project" value="TreeGrafter"/>
</dbReference>
<dbReference type="InterPro" id="IPR023828">
    <property type="entry name" value="Peptidase_S8_Ser-AS"/>
</dbReference>
<sequence length="1297" mass="144506">MTSASFPTQDLLPKTETNALEFLEKYPQYNGKDITIGILDTGVDPGAIGLSKLPDGGQKLVHVADCTGSGDVKMDTEVLAKKDTKGWVIEKDLFGNELVLSGDLNLQPFPKQDAEETKGETEGMPVRLALKRAYDLFPKKLINRVKKHYAEQFEKENHRLVVPLQNKLSEWKAKYGDGKPTKQHILEKEDIEAQLDALNGKFSSTDPLKEDLGPVYQIILFYDGKDFRVIIVDADQCRETSGDFTKLPMDRVMTDFHKEFQYSTFSSVDMMNYAVNIYKNGEVVSVVVDAGAHGSHVAGITARYHPSSADNEEANGVAPGAKIVALKIGDSRLGSMETGTAMTRAMIEAVKHKCDVINLSYGEGCVLPNTGRFVELAEQLVYKHGIVFVSSAGNNGPALSTVGAPGGTTDAILGVAAYVSPNMMKAEYSMEPELKDESNPGTTYTWSSVGPTADGAQGVDITAPGAAISCVPNWCIQRNQLMNGTSMSSPNATGCIALLLSAAKAEGIKMTPVRLKRALQNTATKMPGLSPLQQGHGMVNVDAAWEYIKSNKDDIYEDVYFKTEILNRSGGPRGVYLRHQKEMEAIQNYSVFIDPIFGTSDDVNKDTQMKRVEFEMKFSLKCTADFVHVPDYFLLMHNGRSFKFDVDPTKLPAGVHTTSIYGYDTTKPELGPRFHIPITITKTIEVDDTSVDFGELEFSPNEVKRYFIDVPKNATWMDIKIKDLRNIDVDQDTSSRLFVLHTLQLLPHNAYRDAEEQKYYQLMPNQEQVASIPVHAGVVIEMDFARYWNAQGTTKVSAQVRFRGVTPNPNNLTIVPGRKGGKVRVESSLADEYISPKAILKKYWHPICPKKSGLITPCDERDVLTSNGKQIHQLVLEYEYDNKEAGNFVPRAPALQGVLYESAFESQLMLIFDEEKRYIGVADSWPSDVKAAKGKITIRLQVRHDDISKLEALKNLPIMIEKSLKKEITLLAYSNHASMITSGPKMRRRLLRQGTNTCIIFAEPDDTSECEVGDVIFGSMTFADGASSLPGEGKKPDGFEVKYVVGAKAKEDSNEKASPPEAEDKRSDEEKLEEAIRSTKLDHLKKLAEKKEDADKFIGFYEKLTSEYSNHLPLLMEGLKFHDNKETRKENLDKVIAAANNVIEAIDKVKLAVHFGMKHDDEDADSCKEHKEQEEIKTHLIDALARKARAIADSESSSDEDFEKALKELEKWTDTSANKFAVLTLEHHRRAGRYGLMLKLLSGLIEKIDEMKSSFAPLTKAQVLEQRQEVLEKLSFTHLKKRDEIFKATTPKDFTPF</sequence>
<comment type="catalytic activity">
    <reaction evidence="1">
        <text>Release of an N-terminal tripeptide from a polypeptide.</text>
        <dbReference type="EC" id="3.4.14.10"/>
    </reaction>
</comment>
<dbReference type="PROSITE" id="PS00138">
    <property type="entry name" value="SUBTILASE_SER"/>
    <property type="match status" value="1"/>
</dbReference>
<dbReference type="Pfam" id="PF00082">
    <property type="entry name" value="Peptidase_S8"/>
    <property type="match status" value="1"/>
</dbReference>
<feature type="active site" description="Charge relay system" evidence="11">
    <location>
        <position position="486"/>
    </location>
</feature>
<dbReference type="GO" id="GO:0008240">
    <property type="term" value="F:tripeptidyl-peptidase activity"/>
    <property type="evidence" value="ECO:0007669"/>
    <property type="project" value="UniProtKB-EC"/>
</dbReference>
<feature type="domain" description="Tripeptidyl peptidase II second Ig-like" evidence="14">
    <location>
        <begin position="828"/>
        <end position="1006"/>
    </location>
</feature>
<dbReference type="FunFam" id="3.40.50.200:FF:000003">
    <property type="entry name" value="Tripeptidyl peptidase 2"/>
    <property type="match status" value="1"/>
</dbReference>
<organism evidence="17 18">
    <name type="scientific">Chaetoceros tenuissimus</name>
    <dbReference type="NCBI Taxonomy" id="426638"/>
    <lineage>
        <taxon>Eukaryota</taxon>
        <taxon>Sar</taxon>
        <taxon>Stramenopiles</taxon>
        <taxon>Ochrophyta</taxon>
        <taxon>Bacillariophyta</taxon>
        <taxon>Coscinodiscophyceae</taxon>
        <taxon>Chaetocerotophycidae</taxon>
        <taxon>Chaetocerotales</taxon>
        <taxon>Chaetocerotaceae</taxon>
        <taxon>Chaetoceros</taxon>
    </lineage>
</organism>
<feature type="active site" description="Charge relay system" evidence="11">
    <location>
        <position position="40"/>
    </location>
</feature>
<dbReference type="GO" id="GO:0006508">
    <property type="term" value="P:proteolysis"/>
    <property type="evidence" value="ECO:0007669"/>
    <property type="project" value="UniProtKB-KW"/>
</dbReference>
<evidence type="ECO:0000259" key="16">
    <source>
        <dbReference type="Pfam" id="PF21316"/>
    </source>
</evidence>
<dbReference type="Pfam" id="PF12580">
    <property type="entry name" value="TPPII"/>
    <property type="match status" value="1"/>
</dbReference>
<dbReference type="SUPFAM" id="SSF52743">
    <property type="entry name" value="Subtilisin-like"/>
    <property type="match status" value="1"/>
</dbReference>
<evidence type="ECO:0000259" key="15">
    <source>
        <dbReference type="Pfam" id="PF21223"/>
    </source>
</evidence>
<dbReference type="GO" id="GO:0004252">
    <property type="term" value="F:serine-type endopeptidase activity"/>
    <property type="evidence" value="ECO:0007669"/>
    <property type="project" value="UniProtKB-UniRule"/>
</dbReference>
<proteinExistence type="inferred from homology"/>
<comment type="similarity">
    <text evidence="2 11">Belongs to the peptidase S8 family.</text>
</comment>
<evidence type="ECO:0000256" key="5">
    <source>
        <dbReference type="ARBA" id="ARBA00022438"/>
    </source>
</evidence>
<dbReference type="GO" id="GO:0004177">
    <property type="term" value="F:aminopeptidase activity"/>
    <property type="evidence" value="ECO:0007669"/>
    <property type="project" value="UniProtKB-KW"/>
</dbReference>
<dbReference type="PANTHER" id="PTHR43806:SF14">
    <property type="entry name" value="TRIPEPTIDYL-PEPTIDASE 2"/>
    <property type="match status" value="1"/>
</dbReference>
<dbReference type="EMBL" id="BLLK01000069">
    <property type="protein sequence ID" value="GFH60633.1"/>
    <property type="molecule type" value="Genomic_DNA"/>
</dbReference>
<protein>
    <recommendedName>
        <fullName evidence="4">Tripeptidyl-peptidase 2</fullName>
        <ecNumber evidence="3">3.4.14.10</ecNumber>
        <ecNumber evidence="10">3.4.21.62</ecNumber>
    </recommendedName>
</protein>
<dbReference type="Proteomes" id="UP001054902">
    <property type="component" value="Unassembled WGS sequence"/>
</dbReference>
<dbReference type="PRINTS" id="PR00723">
    <property type="entry name" value="SUBTILISIN"/>
</dbReference>
<dbReference type="InterPro" id="IPR048384">
    <property type="entry name" value="TPPII_GBD"/>
</dbReference>
<dbReference type="EC" id="3.4.14.10" evidence="3"/>
<comment type="catalytic activity">
    <reaction evidence="9">
        <text>Hydrolysis of proteins with broad specificity for peptide bonds, and a preference for a large uncharged residue in P1. Hydrolyzes peptide amides.</text>
        <dbReference type="EC" id="3.4.21.62"/>
    </reaction>
</comment>
<dbReference type="PANTHER" id="PTHR43806">
    <property type="entry name" value="PEPTIDASE S8"/>
    <property type="match status" value="1"/>
</dbReference>
<keyword evidence="5" id="KW-0031">Aminopeptidase</keyword>
<gene>
    <name evidence="17" type="ORF">CTEN210_17109</name>
</gene>
<reference evidence="17 18" key="1">
    <citation type="journal article" date="2021" name="Sci. Rep.">
        <title>The genome of the diatom Chaetoceros tenuissimus carries an ancient integrated fragment of an extant virus.</title>
        <authorList>
            <person name="Hongo Y."/>
            <person name="Kimura K."/>
            <person name="Takaki Y."/>
            <person name="Yoshida Y."/>
            <person name="Baba S."/>
            <person name="Kobayashi G."/>
            <person name="Nagasaki K."/>
            <person name="Hano T."/>
            <person name="Tomaru Y."/>
        </authorList>
    </citation>
    <scope>NUCLEOTIDE SEQUENCE [LARGE SCALE GENOMIC DNA]</scope>
    <source>
        <strain evidence="17 18">NIES-3715</strain>
    </source>
</reference>
<feature type="active site" description="Charge relay system" evidence="11">
    <location>
        <position position="293"/>
    </location>
</feature>
<evidence type="ECO:0000256" key="4">
    <source>
        <dbReference type="ARBA" id="ARBA00020244"/>
    </source>
</evidence>
<feature type="domain" description="Tripeptidyl-peptidase II galactose-binding" evidence="16">
    <location>
        <begin position="698"/>
        <end position="791"/>
    </location>
</feature>
<dbReference type="Gene3D" id="2.60.40.3170">
    <property type="match status" value="1"/>
</dbReference>
<dbReference type="InterPro" id="IPR050131">
    <property type="entry name" value="Peptidase_S8_subtilisin-like"/>
</dbReference>
<evidence type="ECO:0000256" key="7">
    <source>
        <dbReference type="ARBA" id="ARBA00022801"/>
    </source>
</evidence>
<keyword evidence="6 11" id="KW-0645">Protease</keyword>
<evidence type="ECO:0000256" key="3">
    <source>
        <dbReference type="ARBA" id="ARBA00012462"/>
    </source>
</evidence>
<feature type="domain" description="Tripeptidyl-peptidase II first Ig-like" evidence="15">
    <location>
        <begin position="571"/>
        <end position="680"/>
    </location>
</feature>
<dbReference type="Gene3D" id="1.25.40.710">
    <property type="match status" value="1"/>
</dbReference>
<evidence type="ECO:0000256" key="6">
    <source>
        <dbReference type="ARBA" id="ARBA00022670"/>
    </source>
</evidence>
<feature type="domain" description="Peptidase S8/S53" evidence="13">
    <location>
        <begin position="31"/>
        <end position="537"/>
    </location>
</feature>
<evidence type="ECO:0000256" key="11">
    <source>
        <dbReference type="PROSITE-ProRule" id="PRU01240"/>
    </source>
</evidence>
<feature type="compositionally biased region" description="Basic and acidic residues" evidence="12">
    <location>
        <begin position="1062"/>
        <end position="1071"/>
    </location>
</feature>
<accession>A0AAD3HF25</accession>